<evidence type="ECO:0000313" key="3">
    <source>
        <dbReference type="EMBL" id="OCB74033.1"/>
    </source>
</evidence>
<dbReference type="EMBL" id="LVEO01000004">
    <property type="protein sequence ID" value="OCB74033.1"/>
    <property type="molecule type" value="Genomic_DNA"/>
</dbReference>
<protein>
    <recommendedName>
        <fullName evidence="1">Putative auto-transporter adhesin head GIN domain-containing protein</fullName>
    </recommendedName>
</protein>
<name>A0A1B9DWG3_9FLAO</name>
<reference evidence="4" key="1">
    <citation type="submission" date="2016-03" db="EMBL/GenBank/DDBJ databases">
        <title>Draft genome sequence of Paenibacillus glacialis DSM 22343.</title>
        <authorList>
            <person name="Shin S.-K."/>
            <person name="Yi H."/>
        </authorList>
    </citation>
    <scope>NUCLEOTIDE SEQUENCE [LARGE SCALE GENOMIC DNA]</scope>
    <source>
        <strain evidence="4">NBRC 105008</strain>
    </source>
</reference>
<dbReference type="Proteomes" id="UP000321579">
    <property type="component" value="Unassembled WGS sequence"/>
</dbReference>
<dbReference type="Proteomes" id="UP000093226">
    <property type="component" value="Unassembled WGS sequence"/>
</dbReference>
<dbReference type="AlphaFoldDB" id="A0A1B9DWG3"/>
<evidence type="ECO:0000313" key="5">
    <source>
        <dbReference type="Proteomes" id="UP000321579"/>
    </source>
</evidence>
<sequence>MKMTMQKITILLLVFLSTTIILAQKKEKISGSKTITTKNKNIKNFSAIEVEDNIQVSLERGEFPEIKIEADDNLIDIIDIEVTDNVLHISTSKKIIKHKSLKVKVTYTSELNTIISKNDSEITAIQEILGDNLIVKTADDSKIFMNANNKNFALEADGNSKIELNLKSEKTKIALTKGADLKSLITTDEIIIDLYQKTKAKIEGEANSGLIRLENNSVLEANKLTINSIVLIAEGQSKNSINPKKEIIINASEKSETELYGDAKIEINKFTDKAKLSKNQ</sequence>
<comment type="caution">
    <text evidence="3">The sequence shown here is derived from an EMBL/GenBank/DDBJ whole genome shotgun (WGS) entry which is preliminary data.</text>
</comment>
<gene>
    <name evidence="3" type="ORF">FBGL_02480</name>
    <name evidence="2" type="ORF">FGL01_01870</name>
</gene>
<evidence type="ECO:0000259" key="1">
    <source>
        <dbReference type="Pfam" id="PF10988"/>
    </source>
</evidence>
<reference evidence="3" key="2">
    <citation type="submission" date="2016-03" db="EMBL/GenBank/DDBJ databases">
        <authorList>
            <person name="Ploux O."/>
        </authorList>
    </citation>
    <scope>NUCLEOTIDE SEQUENCE</scope>
    <source>
        <strain evidence="3">NBRC 105008</strain>
    </source>
</reference>
<dbReference type="EMBL" id="BJVF01000001">
    <property type="protein sequence ID" value="GEL09448.1"/>
    <property type="molecule type" value="Genomic_DNA"/>
</dbReference>
<evidence type="ECO:0000313" key="4">
    <source>
        <dbReference type="Proteomes" id="UP000093226"/>
    </source>
</evidence>
<proteinExistence type="predicted"/>
<organism evidence="3 4">
    <name type="scientific">Flavobacterium glycines</name>
    <dbReference type="NCBI Taxonomy" id="551990"/>
    <lineage>
        <taxon>Bacteria</taxon>
        <taxon>Pseudomonadati</taxon>
        <taxon>Bacteroidota</taxon>
        <taxon>Flavobacteriia</taxon>
        <taxon>Flavobacteriales</taxon>
        <taxon>Flavobacteriaceae</taxon>
        <taxon>Flavobacterium</taxon>
    </lineage>
</organism>
<reference evidence="2 5" key="3">
    <citation type="submission" date="2019-07" db="EMBL/GenBank/DDBJ databases">
        <title>Whole genome shotgun sequence of Flavobacterium glycines NBRC 105008.</title>
        <authorList>
            <person name="Hosoyama A."/>
            <person name="Uohara A."/>
            <person name="Ohji S."/>
            <person name="Ichikawa N."/>
        </authorList>
    </citation>
    <scope>NUCLEOTIDE SEQUENCE [LARGE SCALE GENOMIC DNA]</scope>
    <source>
        <strain evidence="2 5">NBRC 105008</strain>
    </source>
</reference>
<feature type="domain" description="Putative auto-transporter adhesin head GIN" evidence="1">
    <location>
        <begin position="44"/>
        <end position="181"/>
    </location>
</feature>
<dbReference type="STRING" id="551990.SAMN05192550_1552"/>
<accession>A0A1B9DWG3</accession>
<dbReference type="Pfam" id="PF10988">
    <property type="entry name" value="DUF2807"/>
    <property type="match status" value="1"/>
</dbReference>
<dbReference type="Gene3D" id="2.160.20.120">
    <property type="match status" value="1"/>
</dbReference>
<evidence type="ECO:0000313" key="2">
    <source>
        <dbReference type="EMBL" id="GEL09448.1"/>
    </source>
</evidence>
<dbReference type="InterPro" id="IPR021255">
    <property type="entry name" value="DUF2807"/>
</dbReference>